<dbReference type="Gene3D" id="1.10.1780.10">
    <property type="entry name" value="Clp, N-terminal domain"/>
    <property type="match status" value="1"/>
</dbReference>
<comment type="function">
    <text evidence="11">Part of a stress-induced multi-chaperone system, it is involved in the recovery of the cell from heat-induced damage, in cooperation with DnaK, DnaJ and GrpE.</text>
</comment>
<evidence type="ECO:0000256" key="5">
    <source>
        <dbReference type="ARBA" id="ARBA00022840"/>
    </source>
</evidence>
<evidence type="ECO:0000256" key="7">
    <source>
        <dbReference type="ARBA" id="ARBA00023186"/>
    </source>
</evidence>
<dbReference type="PROSITE" id="PS00870">
    <property type="entry name" value="CLPAB_1"/>
    <property type="match status" value="1"/>
</dbReference>
<evidence type="ECO:0000313" key="14">
    <source>
        <dbReference type="Proteomes" id="UP001172083"/>
    </source>
</evidence>
<comment type="subcellular location">
    <subcellularLocation>
        <location evidence="11">Cytoplasm</location>
    </subcellularLocation>
</comment>
<dbReference type="Pfam" id="PF10431">
    <property type="entry name" value="ClpB_D2-small"/>
    <property type="match status" value="1"/>
</dbReference>
<dbReference type="InterPro" id="IPR041546">
    <property type="entry name" value="ClpA/ClpB_AAA_lid"/>
</dbReference>
<dbReference type="PROSITE" id="PS00871">
    <property type="entry name" value="CLPAB_2"/>
    <property type="match status" value="1"/>
</dbReference>
<dbReference type="PANTHER" id="PTHR11638">
    <property type="entry name" value="ATP-DEPENDENT CLP PROTEASE"/>
    <property type="match status" value="1"/>
</dbReference>
<dbReference type="CDD" id="cd19499">
    <property type="entry name" value="RecA-like_ClpB_Hsp104-like"/>
    <property type="match status" value="1"/>
</dbReference>
<dbReference type="InterPro" id="IPR003959">
    <property type="entry name" value="ATPase_AAA_core"/>
</dbReference>
<dbReference type="NCBIfam" id="TIGR03346">
    <property type="entry name" value="chaperone_ClpB"/>
    <property type="match status" value="1"/>
</dbReference>
<name>A0ABT8L887_9BACT</name>
<feature type="coiled-coil region" evidence="11">
    <location>
        <begin position="397"/>
        <end position="522"/>
    </location>
</feature>
<dbReference type="InterPro" id="IPR050130">
    <property type="entry name" value="ClpA_ClpB"/>
</dbReference>
<dbReference type="InterPro" id="IPR017730">
    <property type="entry name" value="Chaperonin_ClpB"/>
</dbReference>
<evidence type="ECO:0000259" key="12">
    <source>
        <dbReference type="PROSITE" id="PS51903"/>
    </source>
</evidence>
<dbReference type="Proteomes" id="UP001172083">
    <property type="component" value="Unassembled WGS sequence"/>
</dbReference>
<dbReference type="InterPro" id="IPR019489">
    <property type="entry name" value="Clp_ATPase_C"/>
</dbReference>
<evidence type="ECO:0000256" key="10">
    <source>
        <dbReference type="RuleBase" id="RU004432"/>
    </source>
</evidence>
<comment type="similarity">
    <text evidence="1 10">Belongs to the ClpA/ClpB family.</text>
</comment>
<dbReference type="InterPro" id="IPR018368">
    <property type="entry name" value="ClpA/B_CS1"/>
</dbReference>
<dbReference type="Pfam" id="PF17871">
    <property type="entry name" value="AAA_lid_9"/>
    <property type="match status" value="1"/>
</dbReference>
<gene>
    <name evidence="11 13" type="primary">clpB</name>
    <name evidence="13" type="ORF">QQ020_10345</name>
</gene>
<feature type="domain" description="Clp R" evidence="12">
    <location>
        <begin position="3"/>
        <end position="144"/>
    </location>
</feature>
<dbReference type="Gene3D" id="3.40.50.300">
    <property type="entry name" value="P-loop containing nucleotide triphosphate hydrolases"/>
    <property type="match status" value="3"/>
</dbReference>
<keyword evidence="5 10" id="KW-0067">ATP-binding</keyword>
<evidence type="ECO:0000256" key="3">
    <source>
        <dbReference type="ARBA" id="ARBA00022737"/>
    </source>
</evidence>
<dbReference type="CDD" id="cd00009">
    <property type="entry name" value="AAA"/>
    <property type="match status" value="1"/>
</dbReference>
<dbReference type="SUPFAM" id="SSF52540">
    <property type="entry name" value="P-loop containing nucleoside triphosphate hydrolases"/>
    <property type="match status" value="2"/>
</dbReference>
<dbReference type="InterPro" id="IPR001270">
    <property type="entry name" value="ClpA/B"/>
</dbReference>
<comment type="subunit">
    <text evidence="8">Homohexamer. The oligomerization is ATP-dependent.</text>
</comment>
<dbReference type="InterPro" id="IPR028299">
    <property type="entry name" value="ClpA/B_CS2"/>
</dbReference>
<dbReference type="SMART" id="SM00382">
    <property type="entry name" value="AAA"/>
    <property type="match status" value="2"/>
</dbReference>
<accession>A0ABT8L887</accession>
<dbReference type="Pfam" id="PF02861">
    <property type="entry name" value="Clp_N"/>
    <property type="match status" value="1"/>
</dbReference>
<dbReference type="InterPro" id="IPR003593">
    <property type="entry name" value="AAA+_ATPase"/>
</dbReference>
<evidence type="ECO:0000256" key="8">
    <source>
        <dbReference type="ARBA" id="ARBA00026057"/>
    </source>
</evidence>
<comment type="subunit">
    <text evidence="11">Homohexamer; The oligomerization is ATP-dependent.</text>
</comment>
<proteinExistence type="inferred from homology"/>
<dbReference type="EMBL" id="JAUJEB010000001">
    <property type="protein sequence ID" value="MDN5212448.1"/>
    <property type="molecule type" value="Genomic_DNA"/>
</dbReference>
<evidence type="ECO:0000256" key="9">
    <source>
        <dbReference type="PROSITE-ProRule" id="PRU01251"/>
    </source>
</evidence>
<dbReference type="InterPro" id="IPR027417">
    <property type="entry name" value="P-loop_NTPase"/>
</dbReference>
<keyword evidence="4 10" id="KW-0547">Nucleotide-binding</keyword>
<dbReference type="SMART" id="SM01086">
    <property type="entry name" value="ClpB_D2-small"/>
    <property type="match status" value="1"/>
</dbReference>
<dbReference type="SUPFAM" id="SSF81923">
    <property type="entry name" value="Double Clp-N motif"/>
    <property type="match status" value="1"/>
</dbReference>
<keyword evidence="6 11" id="KW-0175">Coiled coil</keyword>
<dbReference type="PANTHER" id="PTHR11638:SF18">
    <property type="entry name" value="HEAT SHOCK PROTEIN 104"/>
    <property type="match status" value="1"/>
</dbReference>
<keyword evidence="14" id="KW-1185">Reference proteome</keyword>
<dbReference type="InterPro" id="IPR004176">
    <property type="entry name" value="Clp_R_N"/>
</dbReference>
<dbReference type="Pfam" id="PF00004">
    <property type="entry name" value="AAA"/>
    <property type="match status" value="1"/>
</dbReference>
<dbReference type="Pfam" id="PF07724">
    <property type="entry name" value="AAA_2"/>
    <property type="match status" value="1"/>
</dbReference>
<keyword evidence="11" id="KW-0346">Stress response</keyword>
<evidence type="ECO:0000313" key="13">
    <source>
        <dbReference type="EMBL" id="MDN5212448.1"/>
    </source>
</evidence>
<keyword evidence="7 10" id="KW-0143">Chaperone</keyword>
<sequence length="871" mass="97843">MNFNNYTIKSQEAIQQAAELAGSLGQQVIETGHLLKALLLSDENVISFLIKKLNVNADQLNNRLEEIINTYPRVSGQQPYLSNEAHAALTKANQLLKEFKDEYVAIEHILLGLMAGKDKTATMLKDLGFKERELKVAIKELRGGNTVKDQNAESKYKSLERYSKNLNELAKAGKIDPVIGRDEEIRRVLQILSRRTKNNPMLIGEPGVGKTAIVEGMAQRIIDGDVPENLKTKTIISLDMGLLVAGAKYKGEFEERLKAVIKEVTDSDGEIILFIDEIHTLIGAGAGGEGAMDAANLLKPALARGELHAIGATTLKEYQKYIEKDKALERRFQTVNVGEPDVQDAISILRGVKEKYELHHGVQIKDGAVIAAVELSNRYISDRHLPDKAIDLMDEAASKLRIEIDSLPQELDELQRKIMQLEIEREAIRREKDKEKESRLSKEIAELSEQRNDLKAQWENEKEVIQGIQQEKENIDKLKMEAEQAERNGDFGKVAEIRYGKLLESENKLEQLKTKMMEMQGESSLIKEVVDAEDIAEVVGKWTGIPVSKMLQSDREKLLNLEKELGKRVAGQEEAIHALSDAVRRSRAGLQDPKRPIGSFIFLGTTGVGKTELAKSLAEFLFNDENAMVRIDMSEYQERHAVSRLIGAPPGYVGYDEGGQLTEAVRRKPYSVILLDEIEKAHPDVFNILLQVLDDGRLTDNKGRVANFKNTIIIMTTNIGSHIIQENFDKLDDSNVDVILEETKRQVFELLKKSVRPEFLNRIDETIMFRPLSKADVRKIVGIQFKLVQNRLKEGGVTVDASEDVLNYLADIGFDPQFGARPLKRVLQKVILNELSREILAGNIHQDSVVGITLGEDKKIVFENMDQVELK</sequence>
<dbReference type="PROSITE" id="PS51903">
    <property type="entry name" value="CLP_R"/>
    <property type="match status" value="1"/>
</dbReference>
<dbReference type="InterPro" id="IPR036628">
    <property type="entry name" value="Clp_N_dom_sf"/>
</dbReference>
<evidence type="ECO:0000256" key="6">
    <source>
        <dbReference type="ARBA" id="ARBA00023054"/>
    </source>
</evidence>
<evidence type="ECO:0000256" key="11">
    <source>
        <dbReference type="RuleBase" id="RU362034"/>
    </source>
</evidence>
<evidence type="ECO:0000256" key="1">
    <source>
        <dbReference type="ARBA" id="ARBA00008675"/>
    </source>
</evidence>
<evidence type="ECO:0000256" key="2">
    <source>
        <dbReference type="ARBA" id="ARBA00017574"/>
    </source>
</evidence>
<evidence type="ECO:0000256" key="4">
    <source>
        <dbReference type="ARBA" id="ARBA00022741"/>
    </source>
</evidence>
<keyword evidence="11" id="KW-0963">Cytoplasm</keyword>
<comment type="caution">
    <text evidence="13">The sequence shown here is derived from an EMBL/GenBank/DDBJ whole genome shotgun (WGS) entry which is preliminary data.</text>
</comment>
<reference evidence="13" key="1">
    <citation type="submission" date="2023-06" db="EMBL/GenBank/DDBJ databases">
        <title>Genomic of Agaribacillus aureum.</title>
        <authorList>
            <person name="Wang G."/>
        </authorList>
    </citation>
    <scope>NUCLEOTIDE SEQUENCE</scope>
    <source>
        <strain evidence="13">BMA12</strain>
    </source>
</reference>
<dbReference type="PRINTS" id="PR00300">
    <property type="entry name" value="CLPPROTEASEA"/>
</dbReference>
<protein>
    <recommendedName>
        <fullName evidence="2 11">Chaperone protein ClpB</fullName>
    </recommendedName>
</protein>
<keyword evidence="3 9" id="KW-0677">Repeat</keyword>
<dbReference type="RefSeq" id="WP_346757765.1">
    <property type="nucleotide sequence ID" value="NZ_JAUJEB010000001.1"/>
</dbReference>
<organism evidence="13 14">
    <name type="scientific">Agaribacillus aureus</name>
    <dbReference type="NCBI Taxonomy" id="3051825"/>
    <lineage>
        <taxon>Bacteria</taxon>
        <taxon>Pseudomonadati</taxon>
        <taxon>Bacteroidota</taxon>
        <taxon>Cytophagia</taxon>
        <taxon>Cytophagales</taxon>
        <taxon>Splendidivirgaceae</taxon>
        <taxon>Agaribacillus</taxon>
    </lineage>
</organism>
<dbReference type="Gene3D" id="1.10.8.60">
    <property type="match status" value="1"/>
</dbReference>